<organism evidence="1 2">
    <name type="scientific">Pseudomonas putida ND6</name>
    <dbReference type="NCBI Taxonomy" id="231023"/>
    <lineage>
        <taxon>Bacteria</taxon>
        <taxon>Pseudomonadati</taxon>
        <taxon>Pseudomonadota</taxon>
        <taxon>Gammaproteobacteria</taxon>
        <taxon>Pseudomonadales</taxon>
        <taxon>Pseudomonadaceae</taxon>
        <taxon>Pseudomonas</taxon>
    </lineage>
</organism>
<gene>
    <name evidence="1" type="ORF">YSA_03196</name>
</gene>
<dbReference type="HOGENOM" id="CLU_2975940_0_0_6"/>
<dbReference type="KEGG" id="ppi:YSA_03196"/>
<evidence type="ECO:0000313" key="1">
    <source>
        <dbReference type="EMBL" id="AFK68503.1"/>
    </source>
</evidence>
<evidence type="ECO:0000313" key="2">
    <source>
        <dbReference type="Proteomes" id="UP000005268"/>
    </source>
</evidence>
<dbReference type="EMBL" id="CP003588">
    <property type="protein sequence ID" value="AFK68503.1"/>
    <property type="molecule type" value="Genomic_DNA"/>
</dbReference>
<name>I3USN2_PSEPU</name>
<reference evidence="1 2" key="1">
    <citation type="journal article" date="2012" name="J. Bacteriol.">
        <title>Complete Genome Sequence of the Naphthalene-Degrading Pseudomonas putida Strain ND6.</title>
        <authorList>
            <person name="Li S."/>
            <person name="Zhao H."/>
            <person name="Li Y."/>
            <person name="Niu S."/>
            <person name="Cai B."/>
        </authorList>
    </citation>
    <scope>NUCLEOTIDE SEQUENCE [LARGE SCALE GENOMIC DNA]</scope>
    <source>
        <strain evidence="1 2">ND6</strain>
    </source>
</reference>
<dbReference type="AlphaFoldDB" id="I3USN2"/>
<protein>
    <submittedName>
        <fullName evidence="1">Uncharacterized protein</fullName>
    </submittedName>
</protein>
<sequence>MGDAVVHARIGHALSRSCDLRQLSAGKRWHQQTDAVVVSYVLSFFALRVLRADERTGT</sequence>
<proteinExistence type="predicted"/>
<dbReference type="Proteomes" id="UP000005268">
    <property type="component" value="Chromosome"/>
</dbReference>
<accession>I3USN2</accession>